<keyword evidence="5 9" id="KW-0812">Transmembrane</keyword>
<evidence type="ECO:0000256" key="7">
    <source>
        <dbReference type="ARBA" id="ARBA00023136"/>
    </source>
</evidence>
<evidence type="ECO:0000313" key="12">
    <source>
        <dbReference type="Proteomes" id="UP000028631"/>
    </source>
</evidence>
<feature type="transmembrane region" description="Helical" evidence="9">
    <location>
        <begin position="143"/>
        <end position="164"/>
    </location>
</feature>
<dbReference type="PANTHER" id="PTHR35011:SF2">
    <property type="entry name" value="2,3-DIKETO-L-GULONATE TRAP TRANSPORTER SMALL PERMEASE PROTEIN YIAM"/>
    <property type="match status" value="1"/>
</dbReference>
<keyword evidence="4 9" id="KW-0997">Cell inner membrane</keyword>
<comment type="similarity">
    <text evidence="8 9">Belongs to the TRAP transporter small permease family.</text>
</comment>
<evidence type="ECO:0000256" key="2">
    <source>
        <dbReference type="ARBA" id="ARBA00022448"/>
    </source>
</evidence>
<dbReference type="GO" id="GO:0015740">
    <property type="term" value="P:C4-dicarboxylate transport"/>
    <property type="evidence" value="ECO:0007669"/>
    <property type="project" value="TreeGrafter"/>
</dbReference>
<dbReference type="EMBL" id="JPQU01000017">
    <property type="protein sequence ID" value="KFE57510.1"/>
    <property type="molecule type" value="Genomic_DNA"/>
</dbReference>
<gene>
    <name evidence="11" type="ORF">IV01_02825</name>
</gene>
<feature type="transmembrane region" description="Helical" evidence="9">
    <location>
        <begin position="103"/>
        <end position="123"/>
    </location>
</feature>
<comment type="subunit">
    <text evidence="9">The complex comprises the extracytoplasmic solute receptor protein and the two transmembrane proteins.</text>
</comment>
<feature type="domain" description="Tripartite ATP-independent periplasmic transporters DctQ component" evidence="10">
    <location>
        <begin position="41"/>
        <end position="168"/>
    </location>
</feature>
<evidence type="ECO:0000256" key="8">
    <source>
        <dbReference type="ARBA" id="ARBA00038436"/>
    </source>
</evidence>
<evidence type="ECO:0000313" key="11">
    <source>
        <dbReference type="EMBL" id="KFE57510.1"/>
    </source>
</evidence>
<keyword evidence="12" id="KW-1185">Reference proteome</keyword>
<keyword evidence="3" id="KW-1003">Cell membrane</keyword>
<evidence type="ECO:0000256" key="3">
    <source>
        <dbReference type="ARBA" id="ARBA00022475"/>
    </source>
</evidence>
<dbReference type="PATRIC" id="fig|317.175.peg.592"/>
<proteinExistence type="inferred from homology"/>
<comment type="subcellular location">
    <subcellularLocation>
        <location evidence="1 9">Cell inner membrane</location>
        <topology evidence="1 9">Multi-pass membrane protein</topology>
    </subcellularLocation>
</comment>
<evidence type="ECO:0000256" key="4">
    <source>
        <dbReference type="ARBA" id="ARBA00022519"/>
    </source>
</evidence>
<dbReference type="Pfam" id="PF04290">
    <property type="entry name" value="DctQ"/>
    <property type="match status" value="1"/>
</dbReference>
<evidence type="ECO:0000256" key="1">
    <source>
        <dbReference type="ARBA" id="ARBA00004429"/>
    </source>
</evidence>
<evidence type="ECO:0000256" key="5">
    <source>
        <dbReference type="ARBA" id="ARBA00022692"/>
    </source>
</evidence>
<dbReference type="GO" id="GO:0005886">
    <property type="term" value="C:plasma membrane"/>
    <property type="evidence" value="ECO:0007669"/>
    <property type="project" value="UniProtKB-SubCell"/>
</dbReference>
<comment type="function">
    <text evidence="9">Part of the tripartite ATP-independent periplasmic (TRAP) transport system.</text>
</comment>
<name>A0A085VPZ7_PSESX</name>
<dbReference type="RefSeq" id="WP_050507276.1">
    <property type="nucleotide sequence ID" value="NZ_JPQU01000017.1"/>
</dbReference>
<keyword evidence="2 9" id="KW-0813">Transport</keyword>
<dbReference type="PANTHER" id="PTHR35011">
    <property type="entry name" value="2,3-DIKETO-L-GULONATE TRAP TRANSPORTER SMALL PERMEASE PROTEIN YIAM"/>
    <property type="match status" value="1"/>
</dbReference>
<evidence type="ECO:0000256" key="6">
    <source>
        <dbReference type="ARBA" id="ARBA00022989"/>
    </source>
</evidence>
<dbReference type="GO" id="GO:0022857">
    <property type="term" value="F:transmembrane transporter activity"/>
    <property type="evidence" value="ECO:0007669"/>
    <property type="project" value="UniProtKB-UniRule"/>
</dbReference>
<evidence type="ECO:0000259" key="10">
    <source>
        <dbReference type="Pfam" id="PF04290"/>
    </source>
</evidence>
<keyword evidence="6 9" id="KW-1133">Transmembrane helix</keyword>
<protein>
    <recommendedName>
        <fullName evidence="9">TRAP transporter small permease protein</fullName>
    </recommendedName>
</protein>
<dbReference type="AlphaFoldDB" id="A0A085VPZ7"/>
<dbReference type="OrthoDB" id="2085311at2"/>
<sequence>MSVQMTPETLQETPKARRSLWLLFERKVLLNVATVMFLLSTAIMLFEGVSRAAFDSSAFWAEESVRYLMVWSFFLTLGVSGNAGNHIRTELLLERLGPLARSACHVASSLVGIAFCVLLFFASLPQVHRYYTMGMMTESNLDLPLWFLFLVMPIGALLFLVYYLRCLVIALKGKDPYGTGQITGSQL</sequence>
<keyword evidence="7 9" id="KW-0472">Membrane</keyword>
<comment type="caution">
    <text evidence="11">The sequence shown here is derived from an EMBL/GenBank/DDBJ whole genome shotgun (WGS) entry which is preliminary data.</text>
</comment>
<organism evidence="11 12">
    <name type="scientific">Pseudomonas syringae</name>
    <dbReference type="NCBI Taxonomy" id="317"/>
    <lineage>
        <taxon>Bacteria</taxon>
        <taxon>Pseudomonadati</taxon>
        <taxon>Pseudomonadota</taxon>
        <taxon>Gammaproteobacteria</taxon>
        <taxon>Pseudomonadales</taxon>
        <taxon>Pseudomonadaceae</taxon>
        <taxon>Pseudomonas</taxon>
    </lineage>
</organism>
<feature type="transmembrane region" description="Helical" evidence="9">
    <location>
        <begin position="66"/>
        <end position="83"/>
    </location>
</feature>
<dbReference type="InterPro" id="IPR007387">
    <property type="entry name" value="TRAP_DctQ"/>
</dbReference>
<reference evidence="11 12" key="1">
    <citation type="submission" date="2014-07" db="EMBL/GenBank/DDBJ databases">
        <title>Draft Genome Sequences of Environmental Pseudomonas syringae strains.</title>
        <authorList>
            <person name="Baltrus D.A."/>
            <person name="Berge O."/>
            <person name="Morris C."/>
        </authorList>
    </citation>
    <scope>NUCLEOTIDE SEQUENCE [LARGE SCALE GENOMIC DNA]</scope>
    <source>
        <strain evidence="11 12">GAW0119</strain>
    </source>
</reference>
<feature type="transmembrane region" description="Helical" evidence="9">
    <location>
        <begin position="28"/>
        <end position="46"/>
    </location>
</feature>
<accession>A0A085VPZ7</accession>
<evidence type="ECO:0000256" key="9">
    <source>
        <dbReference type="RuleBase" id="RU369079"/>
    </source>
</evidence>
<dbReference type="Proteomes" id="UP000028631">
    <property type="component" value="Unassembled WGS sequence"/>
</dbReference>
<dbReference type="InterPro" id="IPR055348">
    <property type="entry name" value="DctQ"/>
</dbReference>